<dbReference type="InterPro" id="IPR036719">
    <property type="entry name" value="Neuro-gated_channel_TM_sf"/>
</dbReference>
<gene>
    <name evidence="22" type="primary">CHRNA4</name>
</gene>
<proteinExistence type="inferred from homology"/>
<dbReference type="GO" id="GO:0015464">
    <property type="term" value="F:acetylcholine receptor activity"/>
    <property type="evidence" value="ECO:0007669"/>
    <property type="project" value="Ensembl"/>
</dbReference>
<dbReference type="GO" id="GO:0140658">
    <property type="term" value="F:ATP-dependent chromatin remodeler activity"/>
    <property type="evidence" value="ECO:0007669"/>
    <property type="project" value="Ensembl"/>
</dbReference>
<dbReference type="Gene3D" id="2.70.170.10">
    <property type="entry name" value="Neurotransmitter-gated ion-channel ligand-binding domain"/>
    <property type="match status" value="1"/>
</dbReference>
<keyword evidence="9" id="KW-1015">Disulfide bond</keyword>
<evidence type="ECO:0000256" key="14">
    <source>
        <dbReference type="ARBA" id="ARBA00034099"/>
    </source>
</evidence>
<keyword evidence="2" id="KW-1003">Cell membrane</keyword>
<dbReference type="GO" id="GO:0006281">
    <property type="term" value="P:DNA repair"/>
    <property type="evidence" value="ECO:0007669"/>
    <property type="project" value="Ensembl"/>
</dbReference>
<evidence type="ECO:0000256" key="9">
    <source>
        <dbReference type="ARBA" id="ARBA00023157"/>
    </source>
</evidence>
<dbReference type="NCBIfam" id="TIGR00860">
    <property type="entry name" value="LIC"/>
    <property type="match status" value="1"/>
</dbReference>
<evidence type="ECO:0000256" key="11">
    <source>
        <dbReference type="ARBA" id="ARBA00023180"/>
    </source>
</evidence>
<feature type="region of interest" description="Disordered" evidence="19">
    <location>
        <begin position="473"/>
        <end position="528"/>
    </location>
</feature>
<comment type="catalytic activity">
    <reaction evidence="16">
        <text>Na(+)(in) = Na(+)(out)</text>
        <dbReference type="Rhea" id="RHEA:34963"/>
        <dbReference type="ChEBI" id="CHEBI:29101"/>
    </reaction>
</comment>
<evidence type="ECO:0000256" key="15">
    <source>
        <dbReference type="ARBA" id="ARBA00034430"/>
    </source>
</evidence>
<feature type="region of interest" description="Disordered" evidence="19">
    <location>
        <begin position="369"/>
        <end position="449"/>
    </location>
</feature>
<accession>A0A2K5X6R8</accession>
<evidence type="ECO:0000259" key="21">
    <source>
        <dbReference type="Pfam" id="PF02932"/>
    </source>
</evidence>
<dbReference type="InterPro" id="IPR006202">
    <property type="entry name" value="Neur_chan_lig-bd"/>
</dbReference>
<keyword evidence="3 18" id="KW-0812">Transmembrane</keyword>
<dbReference type="GO" id="GO:0098878">
    <property type="term" value="C:neurotransmitter receptor complex"/>
    <property type="evidence" value="ECO:0007669"/>
    <property type="project" value="Ensembl"/>
</dbReference>
<evidence type="ECO:0000313" key="23">
    <source>
        <dbReference type="Proteomes" id="UP000233100"/>
    </source>
</evidence>
<dbReference type="GeneTree" id="ENSGT00940000159329"/>
<evidence type="ECO:0000256" key="17">
    <source>
        <dbReference type="ARBA" id="ARBA00036634"/>
    </source>
</evidence>
<keyword evidence="10" id="KW-0675">Receptor</keyword>
<reference evidence="22" key="3">
    <citation type="submission" date="2025-09" db="UniProtKB">
        <authorList>
            <consortium name="Ensembl"/>
        </authorList>
    </citation>
    <scope>IDENTIFICATION</scope>
</reference>
<evidence type="ECO:0000256" key="19">
    <source>
        <dbReference type="SAM" id="MobiDB-lite"/>
    </source>
</evidence>
<evidence type="ECO:0000256" key="5">
    <source>
        <dbReference type="ARBA" id="ARBA00022989"/>
    </source>
</evidence>
<protein>
    <submittedName>
        <fullName evidence="22">Cholinergic receptor nicotinic alpha 4 subunit</fullName>
    </submittedName>
</protein>
<dbReference type="FunFam" id="1.20.58.390:FF:000001">
    <property type="entry name" value="Neuronal nicotinic acetylcholine receptor subunit 3"/>
    <property type="match status" value="1"/>
</dbReference>
<keyword evidence="6" id="KW-0770">Synapse</keyword>
<organism evidence="22 23">
    <name type="scientific">Macaca fascicularis</name>
    <name type="common">Crab-eating macaque</name>
    <name type="synonym">Cynomolgus monkey</name>
    <dbReference type="NCBI Taxonomy" id="9541"/>
    <lineage>
        <taxon>Eukaryota</taxon>
        <taxon>Metazoa</taxon>
        <taxon>Chordata</taxon>
        <taxon>Craniata</taxon>
        <taxon>Vertebrata</taxon>
        <taxon>Euteleostomi</taxon>
        <taxon>Mammalia</taxon>
        <taxon>Eutheria</taxon>
        <taxon>Euarchontoglires</taxon>
        <taxon>Primates</taxon>
        <taxon>Haplorrhini</taxon>
        <taxon>Catarrhini</taxon>
        <taxon>Cercopithecidae</taxon>
        <taxon>Cercopithecinae</taxon>
        <taxon>Macaca</taxon>
    </lineage>
</organism>
<dbReference type="GO" id="GO:0034703">
    <property type="term" value="C:cation channel complex"/>
    <property type="evidence" value="ECO:0007669"/>
    <property type="project" value="Ensembl"/>
</dbReference>
<keyword evidence="5 18" id="KW-1133">Transmembrane helix</keyword>
<keyword evidence="11" id="KW-0325">Glycoprotein</keyword>
<sequence>PCLGWPRCPVPHPVLLTDLPLPAASSHVETRAHAEERLLKKLFSGYNKWSRPVANISDVVLVRFGLSIAQLIDVVGGGEWHDYKLRWDPADYENVTSIRIPSELIWRPDIVLYNNADGDFAVTHLTKAHLFHDGRVQWTPPAIYKSSCSIDVTFFPFDQQNCTMKFGSWTYDKAKIDLVNMHSRVDQLDFWESGEWVIVDAVGTYNTRKYECCAEIYPDITYAFVIRRLPLFYTINLIIPCLLISCLTVLVFYLPSECGEKITLCISVLLSLTVFLLLITEIIPSTSLVIPLIGEYLLFTMIFVTLSIVITVFVLNVHHRSPRTHTMPAWVRRVFLDIVPRLLLMKRPSVVKDNCRRLIESMHKMASAPRFWPEPGEPATSGTQSRTSRPSCSPSDQLPALQPPEAEKASPHPSPGPYRPPHSTQAPGLAKARSLSVQHMSSPGEAVEGGVRCRSRSIQYCVPRDNAAPEADVQAAGALASRKTHSAELPPPDQPSPRKCTCGKEPPSVSPSATLKARSTKAPPRHLPLSPALTRAVEGVQYIADHLKAEDADFSVKEDWKYVAMVIDRIFLWMFIIVCLLGTVGLFLPPWLAGMI</sequence>
<feature type="transmembrane region" description="Helical" evidence="18">
    <location>
        <begin position="570"/>
        <end position="592"/>
    </location>
</feature>
<keyword evidence="13 18" id="KW-0407">Ion channel</keyword>
<dbReference type="Ensembl" id="ENSMFAT00000019466.2">
    <property type="protein sequence ID" value="ENSMFAP00000045164.2"/>
    <property type="gene ID" value="ENSMFAG00000000312.2"/>
</dbReference>
<dbReference type="PRINTS" id="PR00252">
    <property type="entry name" value="NRIONCHANNEL"/>
</dbReference>
<keyword evidence="8 18" id="KW-0472">Membrane</keyword>
<dbReference type="GO" id="GO:0045211">
    <property type="term" value="C:postsynaptic membrane"/>
    <property type="evidence" value="ECO:0007669"/>
    <property type="project" value="InterPro"/>
</dbReference>
<dbReference type="GO" id="GO:0006979">
    <property type="term" value="P:response to oxidative stress"/>
    <property type="evidence" value="ECO:0007669"/>
    <property type="project" value="Ensembl"/>
</dbReference>
<name>A0A2K5X6R8_MACFA</name>
<dbReference type="InterPro" id="IPR018000">
    <property type="entry name" value="Neurotransmitter_ion_chnl_CS"/>
</dbReference>
<dbReference type="PRINTS" id="PR00254">
    <property type="entry name" value="NICOTINICR"/>
</dbReference>
<dbReference type="CDD" id="cd19064">
    <property type="entry name" value="LGIC_TM_nAChR"/>
    <property type="match status" value="1"/>
</dbReference>
<keyword evidence="1 18" id="KW-0813">Transport</keyword>
<reference evidence="22 23" key="1">
    <citation type="submission" date="2013-03" db="EMBL/GenBank/DDBJ databases">
        <authorList>
            <person name="Warren W."/>
            <person name="Wilson R.K."/>
        </authorList>
    </citation>
    <scope>NUCLEOTIDE SEQUENCE</scope>
</reference>
<dbReference type="FunFam" id="1.20.58.390:FF:000014">
    <property type="entry name" value="Neuronal nicotinic acetylcholine receptor alpha4 subunit"/>
    <property type="match status" value="1"/>
</dbReference>
<dbReference type="Pfam" id="PF02932">
    <property type="entry name" value="Neur_chan_memb"/>
    <property type="match status" value="1"/>
</dbReference>
<comment type="catalytic activity">
    <reaction evidence="17">
        <text>Ca(2+)(in) = Ca(2+)(out)</text>
        <dbReference type="Rhea" id="RHEA:29671"/>
        <dbReference type="ChEBI" id="CHEBI:29108"/>
    </reaction>
</comment>
<dbReference type="InterPro" id="IPR036734">
    <property type="entry name" value="Neur_chan_lig-bd_sf"/>
</dbReference>
<evidence type="ECO:0000256" key="18">
    <source>
        <dbReference type="RuleBase" id="RU000687"/>
    </source>
</evidence>
<evidence type="ECO:0000256" key="13">
    <source>
        <dbReference type="ARBA" id="ARBA00023303"/>
    </source>
</evidence>
<evidence type="ECO:0000256" key="2">
    <source>
        <dbReference type="ARBA" id="ARBA00022475"/>
    </source>
</evidence>
<evidence type="ECO:0000256" key="16">
    <source>
        <dbReference type="ARBA" id="ARBA00036239"/>
    </source>
</evidence>
<dbReference type="GO" id="GO:0035095">
    <property type="term" value="P:behavioral response to nicotine"/>
    <property type="evidence" value="ECO:0007669"/>
    <property type="project" value="Ensembl"/>
</dbReference>
<comment type="subcellular location">
    <subcellularLocation>
        <location evidence="14">Synaptic cell membrane</location>
        <topology evidence="14">Multi-pass membrane protein</topology>
    </subcellularLocation>
</comment>
<feature type="transmembrane region" description="Helical" evidence="18">
    <location>
        <begin position="262"/>
        <end position="284"/>
    </location>
</feature>
<dbReference type="SUPFAM" id="SSF90112">
    <property type="entry name" value="Neurotransmitter-gated ion-channel transmembrane pore"/>
    <property type="match status" value="1"/>
</dbReference>
<feature type="domain" description="Neurotransmitter-gated ion-channel transmembrane" evidence="21">
    <location>
        <begin position="237"/>
        <end position="587"/>
    </location>
</feature>
<reference evidence="22" key="2">
    <citation type="submission" date="2025-08" db="UniProtKB">
        <authorList>
            <consortium name="Ensembl"/>
        </authorList>
    </citation>
    <scope>IDENTIFICATION</scope>
</reference>
<feature type="transmembrane region" description="Helical" evidence="18">
    <location>
        <begin position="231"/>
        <end position="255"/>
    </location>
</feature>
<evidence type="ECO:0000256" key="6">
    <source>
        <dbReference type="ARBA" id="ARBA00023018"/>
    </source>
</evidence>
<dbReference type="AlphaFoldDB" id="A0A2K5X6R8"/>
<keyword evidence="7 18" id="KW-0406">Ion transport</keyword>
<evidence type="ECO:0000256" key="10">
    <source>
        <dbReference type="ARBA" id="ARBA00023170"/>
    </source>
</evidence>
<feature type="transmembrane region" description="Helical" evidence="18">
    <location>
        <begin position="296"/>
        <end position="317"/>
    </location>
</feature>
<evidence type="ECO:0000259" key="20">
    <source>
        <dbReference type="Pfam" id="PF02931"/>
    </source>
</evidence>
<dbReference type="GO" id="GO:0001666">
    <property type="term" value="P:response to hypoxia"/>
    <property type="evidence" value="ECO:0007669"/>
    <property type="project" value="Ensembl"/>
</dbReference>
<dbReference type="GO" id="GO:0095500">
    <property type="term" value="P:acetylcholine receptor signaling pathway"/>
    <property type="evidence" value="ECO:0007669"/>
    <property type="project" value="Ensembl"/>
</dbReference>
<evidence type="ECO:0000256" key="12">
    <source>
        <dbReference type="ARBA" id="ARBA00023286"/>
    </source>
</evidence>
<dbReference type="PANTHER" id="PTHR18945">
    <property type="entry name" value="NEUROTRANSMITTER GATED ION CHANNEL"/>
    <property type="match status" value="1"/>
</dbReference>
<keyword evidence="4" id="KW-0732">Signal</keyword>
<evidence type="ECO:0000256" key="4">
    <source>
        <dbReference type="ARBA" id="ARBA00022729"/>
    </source>
</evidence>
<dbReference type="InterPro" id="IPR006201">
    <property type="entry name" value="Neur_channel"/>
</dbReference>
<comment type="catalytic activity">
    <reaction evidence="15">
        <text>K(+)(in) = K(+)(out)</text>
        <dbReference type="Rhea" id="RHEA:29463"/>
        <dbReference type="ChEBI" id="CHEBI:29103"/>
    </reaction>
</comment>
<keyword evidence="12" id="KW-1071">Ligand-gated ion channel</keyword>
<feature type="domain" description="Neurotransmitter-gated ion-channel ligand-binding" evidence="20">
    <location>
        <begin position="35"/>
        <end position="229"/>
    </location>
</feature>
<evidence type="ECO:0000313" key="22">
    <source>
        <dbReference type="Ensembl" id="ENSMFAP00000045164.2"/>
    </source>
</evidence>
<evidence type="ECO:0000256" key="8">
    <source>
        <dbReference type="ARBA" id="ARBA00023136"/>
    </source>
</evidence>
<dbReference type="GO" id="GO:0005892">
    <property type="term" value="C:acetylcholine-gated channel complex"/>
    <property type="evidence" value="ECO:0007669"/>
    <property type="project" value="Ensembl"/>
</dbReference>
<evidence type="ECO:0000256" key="3">
    <source>
        <dbReference type="ARBA" id="ARBA00022692"/>
    </source>
</evidence>
<dbReference type="InterPro" id="IPR002394">
    <property type="entry name" value="Nicotinic_acetylcholine_rcpt"/>
</dbReference>
<comment type="similarity">
    <text evidence="18">Belongs to the ligand-gated ion channel (TC 1.A.9) family.</text>
</comment>
<dbReference type="GO" id="GO:0050890">
    <property type="term" value="P:cognition"/>
    <property type="evidence" value="ECO:0007669"/>
    <property type="project" value="Ensembl"/>
</dbReference>
<dbReference type="InterPro" id="IPR006029">
    <property type="entry name" value="Neurotrans-gated_channel_TM"/>
</dbReference>
<dbReference type="GO" id="GO:0022848">
    <property type="term" value="F:acetylcholine-gated monoatomic cation-selective channel activity"/>
    <property type="evidence" value="ECO:0007669"/>
    <property type="project" value="Ensembl"/>
</dbReference>
<dbReference type="VEuPathDB" id="HostDB:ENSMFAG00000000312"/>
<evidence type="ECO:0000256" key="7">
    <source>
        <dbReference type="ARBA" id="ARBA00023065"/>
    </source>
</evidence>
<dbReference type="Gene3D" id="1.20.58.390">
    <property type="entry name" value="Neurotransmitter-gated ion-channel transmembrane domain"/>
    <property type="match status" value="2"/>
</dbReference>
<feature type="compositionally biased region" description="Polar residues" evidence="19">
    <location>
        <begin position="380"/>
        <end position="396"/>
    </location>
</feature>
<dbReference type="Proteomes" id="UP000233100">
    <property type="component" value="Chromosome 10"/>
</dbReference>
<dbReference type="SUPFAM" id="SSF63712">
    <property type="entry name" value="Nicotinic receptor ligand binding domain-like"/>
    <property type="match status" value="1"/>
</dbReference>
<dbReference type="InterPro" id="IPR038050">
    <property type="entry name" value="Neuro_actylchol_rec"/>
</dbReference>
<evidence type="ECO:0000256" key="1">
    <source>
        <dbReference type="ARBA" id="ARBA00022448"/>
    </source>
</evidence>
<dbReference type="FunFam" id="2.70.170.10:FF:000005">
    <property type="entry name" value="Neuronal nicotinic acetylcholine receptor alpha4 subunit"/>
    <property type="match status" value="1"/>
</dbReference>
<dbReference type="Pfam" id="PF02931">
    <property type="entry name" value="Neur_chan_LBD"/>
    <property type="match status" value="1"/>
</dbReference>
<dbReference type="PROSITE" id="PS00236">
    <property type="entry name" value="NEUROTR_ION_CHANNEL"/>
    <property type="match status" value="1"/>
</dbReference>
<keyword evidence="23" id="KW-1185">Reference proteome</keyword>
<dbReference type="Bgee" id="ENSMFAG00000000312">
    <property type="expression patterns" value="Expressed in adult mammalian kidney and 2 other cell types or tissues"/>
</dbReference>